<feature type="transmembrane region" description="Helical" evidence="1">
    <location>
        <begin position="175"/>
        <end position="194"/>
    </location>
</feature>
<keyword evidence="3" id="KW-1185">Reference proteome</keyword>
<keyword evidence="1" id="KW-0812">Transmembrane</keyword>
<feature type="transmembrane region" description="Helical" evidence="1">
    <location>
        <begin position="226"/>
        <end position="251"/>
    </location>
</feature>
<feature type="transmembrane region" description="Helical" evidence="1">
    <location>
        <begin position="296"/>
        <end position="316"/>
    </location>
</feature>
<accession>A0ABV3Y0M6</accession>
<dbReference type="EMBL" id="JBFSHR010000010">
    <property type="protein sequence ID" value="MEX6429106.1"/>
    <property type="molecule type" value="Genomic_DNA"/>
</dbReference>
<comment type="caution">
    <text evidence="2">The sequence shown here is derived from an EMBL/GenBank/DDBJ whole genome shotgun (WGS) entry which is preliminary data.</text>
</comment>
<proteinExistence type="predicted"/>
<feature type="transmembrane region" description="Helical" evidence="1">
    <location>
        <begin position="756"/>
        <end position="782"/>
    </location>
</feature>
<name>A0ABV3Y0M6_9ACTN</name>
<dbReference type="Proteomes" id="UP001560267">
    <property type="component" value="Unassembled WGS sequence"/>
</dbReference>
<feature type="transmembrane region" description="Helical" evidence="1">
    <location>
        <begin position="453"/>
        <end position="472"/>
    </location>
</feature>
<feature type="transmembrane region" description="Helical" evidence="1">
    <location>
        <begin position="323"/>
        <end position="343"/>
    </location>
</feature>
<evidence type="ECO:0000256" key="1">
    <source>
        <dbReference type="SAM" id="Phobius"/>
    </source>
</evidence>
<keyword evidence="1" id="KW-0472">Membrane</keyword>
<feature type="transmembrane region" description="Helical" evidence="1">
    <location>
        <begin position="200"/>
        <end position="219"/>
    </location>
</feature>
<feature type="transmembrane region" description="Helical" evidence="1">
    <location>
        <begin position="388"/>
        <end position="406"/>
    </location>
</feature>
<gene>
    <name evidence="2" type="ORF">AB6A68_04555</name>
</gene>
<evidence type="ECO:0000313" key="3">
    <source>
        <dbReference type="Proteomes" id="UP001560267"/>
    </source>
</evidence>
<feature type="transmembrane region" description="Helical" evidence="1">
    <location>
        <begin position="426"/>
        <end position="446"/>
    </location>
</feature>
<feature type="transmembrane region" description="Helical" evidence="1">
    <location>
        <begin position="363"/>
        <end position="381"/>
    </location>
</feature>
<reference evidence="2 3" key="1">
    <citation type="submission" date="2024-07" db="EMBL/GenBank/DDBJ databases">
        <title>Draft Genome Sequence of Ferrimicrobium acidiphilum Strain YE2023, Isolated from a Pulp of Bioleach Reactor.</title>
        <authorList>
            <person name="Elkina Y.A."/>
            <person name="Bulaeva A.G."/>
            <person name="Beletsky A.V."/>
            <person name="Mardanov A.V."/>
        </authorList>
    </citation>
    <scope>NUCLEOTIDE SEQUENCE [LARGE SCALE GENOMIC DNA]</scope>
    <source>
        <strain evidence="2 3">YE2023</strain>
    </source>
</reference>
<dbReference type="RefSeq" id="WP_369084312.1">
    <property type="nucleotide sequence ID" value="NZ_JBFSHR010000010.1"/>
</dbReference>
<keyword evidence="1" id="KW-1133">Transmembrane helix</keyword>
<protein>
    <recommendedName>
        <fullName evidence="4">Membrane protein YfhO</fullName>
    </recommendedName>
</protein>
<sequence>MASLIFFVVMVSIIYFPVLTGHAALKTNLPFQSGPIFVGDPIAGGPITMPLEQLVTSAWSHLRLPIVDPYQAYGLPLLATQSVPVFPPEILMHLLVSNNYSVWNMMRLIILSFGSYLLASSIGQSMIASLAVGTAASLVGVAPPNVNLEMLNPIMVLPFILLALRYLLDPSKPKRLLYWLGLVMAVAMLALSGFQEVLPLELIVTIAFAVGMLVNFSTFRTDRGRILLACTGGFIGTTIGSIGIVPTLTAINQGMGSNQSTAYLTAVPKFWLATLTIPRIAGAALTAQPQDFGQTVWTLGTPVLGIVVLLAIIGALRHTRRALWFVIPSTLFVGFGLLGYANILGILNIFNIFPFDRILMVRFLQFTWWLPWCLLLGFVITTGRKYRVYEMIICLLMAVGVDIILYRQFVSQLRAESLTSHVGSAGGALIFAMAAMVVFVAAIVASNSLKTSAPVFVVFVLMTVIVLPRNLFPASGNAVLTSVVSKKLHSSNELVFAPGFVQLPSLTNSVQVYGPIMPNPYRQVMNTLAPPQLTTNKKPGTYGIAPSLYFAKLTRHLFMVLQSLGVTEVVSTNRISLQGEPTIPGCVAAPHTGGSVGKLCYLGKADLRSSARKDSIQVYTYLLEGANAITAGPSRAIGVGSNKFGLQKTISALRAADGAMPQTVYLTDQKKPFKLARNTRGISRVATTESVLTRVSAKSSGLVVLRDTYLSGMSCNVNQRERPCYPVDGGLWVAVRLPRPGVSSVTLNYSTRSDIWGFRLCVAGLSLVSLLWIVLAAAGVLSHKRRTAGRPRRIHSSKP</sequence>
<feature type="transmembrane region" description="Helical" evidence="1">
    <location>
        <begin position="150"/>
        <end position="168"/>
    </location>
</feature>
<organism evidence="2 3">
    <name type="scientific">Ferrimicrobium acidiphilum</name>
    <dbReference type="NCBI Taxonomy" id="121039"/>
    <lineage>
        <taxon>Bacteria</taxon>
        <taxon>Bacillati</taxon>
        <taxon>Actinomycetota</taxon>
        <taxon>Acidimicrobiia</taxon>
        <taxon>Acidimicrobiales</taxon>
        <taxon>Acidimicrobiaceae</taxon>
        <taxon>Ferrimicrobium</taxon>
    </lineage>
</organism>
<evidence type="ECO:0000313" key="2">
    <source>
        <dbReference type="EMBL" id="MEX6429106.1"/>
    </source>
</evidence>
<evidence type="ECO:0008006" key="4">
    <source>
        <dbReference type="Google" id="ProtNLM"/>
    </source>
</evidence>